<evidence type="ECO:0000313" key="2">
    <source>
        <dbReference type="EMBL" id="MCL3787044.1"/>
    </source>
</evidence>
<dbReference type="Pfam" id="PF09548">
    <property type="entry name" value="Spore_III_AB"/>
    <property type="match status" value="1"/>
</dbReference>
<proteinExistence type="predicted"/>
<evidence type="ECO:0000256" key="1">
    <source>
        <dbReference type="SAM" id="Phobius"/>
    </source>
</evidence>
<organism evidence="2 3">
    <name type="scientific">Ruminococcus bromii</name>
    <dbReference type="NCBI Taxonomy" id="40518"/>
    <lineage>
        <taxon>Bacteria</taxon>
        <taxon>Bacillati</taxon>
        <taxon>Bacillota</taxon>
        <taxon>Clostridia</taxon>
        <taxon>Eubacteriales</taxon>
        <taxon>Oscillospiraceae</taxon>
        <taxon>Ruminococcus</taxon>
    </lineage>
</organism>
<dbReference type="EMBL" id="SNUZ01000004">
    <property type="protein sequence ID" value="MCL3787044.1"/>
    <property type="molecule type" value="Genomic_DNA"/>
</dbReference>
<dbReference type="PIRSF" id="PIRSF021435">
    <property type="entry name" value="SpoIIIAB"/>
    <property type="match status" value="1"/>
</dbReference>
<gene>
    <name evidence="2" type="ORF">E2N93_03280</name>
</gene>
<comment type="caution">
    <text evidence="2">The sequence shown here is derived from an EMBL/GenBank/DDBJ whole genome shotgun (WGS) entry which is preliminary data.</text>
</comment>
<protein>
    <recommendedName>
        <fullName evidence="4">Stage III sporulation protein AB</fullName>
    </recommendedName>
</protein>
<reference evidence="2 3" key="1">
    <citation type="submission" date="2019-03" db="EMBL/GenBank/DDBJ databases">
        <authorList>
            <person name="Molinero N."/>
            <person name="Sanchez B."/>
            <person name="Walker A."/>
            <person name="Duncan S."/>
            <person name="Delgado S."/>
            <person name="Margolles A."/>
        </authorList>
    </citation>
    <scope>NUCLEOTIDE SEQUENCE [LARGE SCALE GENOMIC DNA]</scope>
    <source>
        <strain evidence="2 3">IPLA60002</strain>
    </source>
</reference>
<sequence>MYLVIKIIGCILLVSATTLMGFKKAQRLYKRRDFINDFLVFLDTLATNIRYSTDELSIILSKSEDRFGKAIYGAYEKYDGTFFKKWKNAVADISDGYALKHEDKQLLCSFGEKLGITDVEGQLKHIELYKGLANAHLDDSKNEIKQKSRLYKTMGFFVGTAAALVII</sequence>
<accession>A0ABT0NHI9</accession>
<keyword evidence="1" id="KW-0472">Membrane</keyword>
<keyword evidence="1" id="KW-0812">Transmembrane</keyword>
<evidence type="ECO:0000313" key="3">
    <source>
        <dbReference type="Proteomes" id="UP001056693"/>
    </source>
</evidence>
<keyword evidence="1" id="KW-1133">Transmembrane helix</keyword>
<name>A0ABT0NHI9_9FIRM</name>
<feature type="transmembrane region" description="Helical" evidence="1">
    <location>
        <begin position="6"/>
        <end position="22"/>
    </location>
</feature>
<evidence type="ECO:0008006" key="4">
    <source>
        <dbReference type="Google" id="ProtNLM"/>
    </source>
</evidence>
<dbReference type="Proteomes" id="UP001056693">
    <property type="component" value="Unassembled WGS sequence"/>
</dbReference>
<keyword evidence="3" id="KW-1185">Reference proteome</keyword>
<dbReference type="InterPro" id="IPR014198">
    <property type="entry name" value="Spore_III_AB"/>
</dbReference>